<evidence type="ECO:0008006" key="6">
    <source>
        <dbReference type="Google" id="ProtNLM"/>
    </source>
</evidence>
<keyword evidence="3" id="KW-0067">ATP-binding</keyword>
<dbReference type="PANTHER" id="PTHR12169:SF6">
    <property type="entry name" value="AFG1-LIKE ATPASE"/>
    <property type="match status" value="1"/>
</dbReference>
<dbReference type="InterPro" id="IPR027417">
    <property type="entry name" value="P-loop_NTPase"/>
</dbReference>
<dbReference type="NCBIfam" id="NF040713">
    <property type="entry name" value="ZapE"/>
    <property type="match status" value="1"/>
</dbReference>
<evidence type="ECO:0000256" key="1">
    <source>
        <dbReference type="ARBA" id="ARBA00010322"/>
    </source>
</evidence>
<reference evidence="4 5" key="1">
    <citation type="submission" date="2022-12" db="EMBL/GenBank/DDBJ databases">
        <title>Chromosome-level genome of Tegillarca granosa.</title>
        <authorList>
            <person name="Kim J."/>
        </authorList>
    </citation>
    <scope>NUCLEOTIDE SEQUENCE [LARGE SCALE GENOMIC DNA]</scope>
    <source>
        <strain evidence="4">Teg-2019</strain>
        <tissue evidence="4">Adductor muscle</tissue>
    </source>
</reference>
<dbReference type="Proteomes" id="UP001217089">
    <property type="component" value="Unassembled WGS sequence"/>
</dbReference>
<name>A0ABQ9FDN2_TEGGR</name>
<proteinExistence type="inferred from homology"/>
<sequence length="486" mass="55761">MNTTLIRLSCSTKEVIRLFVNRYSTVAENAAKTVNTLGINKSTNAVNKNGNPSVQGGPIEVYKSRVANGELVHDDFQVSIVQNLQDLHDELGEYKPPKRNEWLSRIFKTKKKIESPQGLYLYGRVGSGKTMLMDLFHDQCKVRRKQRVHFHKFMLDVHKIKQSMPRQSNVQKSQSFDPIAPVAKEISEETWLLCFDEFQVTDIADAVILKRLFTELFDNGVVMVATSNRPPDDLYKNGLQRGNFVPFIDILKNRCKVLNLDSGVDYRLTALPAEGKIYFLSSDENTEDELDKVFQQVASEQDDCMFKFLFYEKVKINKVLSSIEHSKVLEVMGRKLLLKRTCGRLVDCTFEELCMKPLGAADYIEISQEFDTVFIREIPHMTLSRKTEARRFITLVDTFYDNKVRLVCSAEALPKDLFSAGNISQKDYEHNRALMDDLGIQEKSDIAQSSIFTGEEELFAFERTVSRLTEMQTAEYWNIRQSSGKL</sequence>
<evidence type="ECO:0000313" key="4">
    <source>
        <dbReference type="EMBL" id="KAJ8314746.1"/>
    </source>
</evidence>
<comment type="similarity">
    <text evidence="1">Belongs to the AFG1 ATPase family.</text>
</comment>
<accession>A0ABQ9FDN2</accession>
<dbReference type="SUPFAM" id="SSF52540">
    <property type="entry name" value="P-loop containing nucleoside triphosphate hydrolases"/>
    <property type="match status" value="1"/>
</dbReference>
<dbReference type="Pfam" id="PF03969">
    <property type="entry name" value="AFG1_ATPase"/>
    <property type="match status" value="1"/>
</dbReference>
<comment type="caution">
    <text evidence="4">The sequence shown here is derived from an EMBL/GenBank/DDBJ whole genome shotgun (WGS) entry which is preliminary data.</text>
</comment>
<gene>
    <name evidence="4" type="ORF">KUTeg_006896</name>
</gene>
<keyword evidence="5" id="KW-1185">Reference proteome</keyword>
<organism evidence="4 5">
    <name type="scientific">Tegillarca granosa</name>
    <name type="common">Malaysian cockle</name>
    <name type="synonym">Anadara granosa</name>
    <dbReference type="NCBI Taxonomy" id="220873"/>
    <lineage>
        <taxon>Eukaryota</taxon>
        <taxon>Metazoa</taxon>
        <taxon>Spiralia</taxon>
        <taxon>Lophotrochozoa</taxon>
        <taxon>Mollusca</taxon>
        <taxon>Bivalvia</taxon>
        <taxon>Autobranchia</taxon>
        <taxon>Pteriomorphia</taxon>
        <taxon>Arcoida</taxon>
        <taxon>Arcoidea</taxon>
        <taxon>Arcidae</taxon>
        <taxon>Tegillarca</taxon>
    </lineage>
</organism>
<dbReference type="InterPro" id="IPR005654">
    <property type="entry name" value="ATPase_AFG1-like"/>
</dbReference>
<dbReference type="Gene3D" id="3.40.50.300">
    <property type="entry name" value="P-loop containing nucleotide triphosphate hydrolases"/>
    <property type="match status" value="1"/>
</dbReference>
<keyword evidence="2" id="KW-0547">Nucleotide-binding</keyword>
<evidence type="ECO:0000256" key="2">
    <source>
        <dbReference type="ARBA" id="ARBA00022741"/>
    </source>
</evidence>
<dbReference type="PANTHER" id="PTHR12169">
    <property type="entry name" value="ATPASE N2B"/>
    <property type="match status" value="1"/>
</dbReference>
<protein>
    <recommendedName>
        <fullName evidence="6">AFG1-like ATPase</fullName>
    </recommendedName>
</protein>
<evidence type="ECO:0000313" key="5">
    <source>
        <dbReference type="Proteomes" id="UP001217089"/>
    </source>
</evidence>
<dbReference type="EMBL" id="JARBDR010000337">
    <property type="protein sequence ID" value="KAJ8314746.1"/>
    <property type="molecule type" value="Genomic_DNA"/>
</dbReference>
<evidence type="ECO:0000256" key="3">
    <source>
        <dbReference type="ARBA" id="ARBA00022840"/>
    </source>
</evidence>